<organism evidence="1 2">
    <name type="scientific">Gordonia alkaliphila</name>
    <dbReference type="NCBI Taxonomy" id="1053547"/>
    <lineage>
        <taxon>Bacteria</taxon>
        <taxon>Bacillati</taxon>
        <taxon>Actinomycetota</taxon>
        <taxon>Actinomycetes</taxon>
        <taxon>Mycobacteriales</taxon>
        <taxon>Gordoniaceae</taxon>
        <taxon>Gordonia</taxon>
    </lineage>
</organism>
<comment type="caution">
    <text evidence="1">The sequence shown here is derived from an EMBL/GenBank/DDBJ whole genome shotgun (WGS) entry which is preliminary data.</text>
</comment>
<proteinExistence type="predicted"/>
<evidence type="ECO:0000313" key="1">
    <source>
        <dbReference type="EMBL" id="GAA4747677.1"/>
    </source>
</evidence>
<reference evidence="2" key="1">
    <citation type="journal article" date="2019" name="Int. J. Syst. Evol. Microbiol.">
        <title>The Global Catalogue of Microorganisms (GCM) 10K type strain sequencing project: providing services to taxonomists for standard genome sequencing and annotation.</title>
        <authorList>
            <consortium name="The Broad Institute Genomics Platform"/>
            <consortium name="The Broad Institute Genome Sequencing Center for Infectious Disease"/>
            <person name="Wu L."/>
            <person name="Ma J."/>
        </authorList>
    </citation>
    <scope>NUCLEOTIDE SEQUENCE [LARGE SCALE GENOMIC DNA]</scope>
    <source>
        <strain evidence="2">JCM 18077</strain>
    </source>
</reference>
<name>A0ABP8Z665_9ACTN</name>
<gene>
    <name evidence="1" type="ORF">GCM10023217_17120</name>
</gene>
<dbReference type="Proteomes" id="UP001500822">
    <property type="component" value="Unassembled WGS sequence"/>
</dbReference>
<keyword evidence="2" id="KW-1185">Reference proteome</keyword>
<accession>A0ABP8Z665</accession>
<evidence type="ECO:0000313" key="2">
    <source>
        <dbReference type="Proteomes" id="UP001500822"/>
    </source>
</evidence>
<protein>
    <submittedName>
        <fullName evidence="1">Uncharacterized protein</fullName>
    </submittedName>
</protein>
<dbReference type="EMBL" id="BAABIE010000006">
    <property type="protein sequence ID" value="GAA4747677.1"/>
    <property type="molecule type" value="Genomic_DNA"/>
</dbReference>
<sequence>MVVDLRAELLLLDHGHLLVTAGLALLLRRLVLELAVVHDLAHRRARVGRNLYQVQVGFVSQAKRIFNTHDAHLLTAGSDKPDLGDADALIDAGLSADVASSIGFSLPTVRAERSSERGVRFEDTNADAGGGILDGRRATIVVR</sequence>